<evidence type="ECO:0000313" key="2">
    <source>
        <dbReference type="EMBL" id="WVZ90712.1"/>
    </source>
</evidence>
<dbReference type="EMBL" id="CP144752">
    <property type="protein sequence ID" value="WVZ90712.1"/>
    <property type="molecule type" value="Genomic_DNA"/>
</dbReference>
<name>A0AAQ3UIC2_PASNO</name>
<gene>
    <name evidence="2" type="ORF">U9M48_036991</name>
</gene>
<evidence type="ECO:0000259" key="1">
    <source>
        <dbReference type="PROSITE" id="PS50878"/>
    </source>
</evidence>
<keyword evidence="3" id="KW-1185">Reference proteome</keyword>
<dbReference type="InterPro" id="IPR043502">
    <property type="entry name" value="DNA/RNA_pol_sf"/>
</dbReference>
<accession>A0AAQ3UIC2</accession>
<dbReference type="InterPro" id="IPR000477">
    <property type="entry name" value="RT_dom"/>
</dbReference>
<reference evidence="2 3" key="1">
    <citation type="submission" date="2024-02" db="EMBL/GenBank/DDBJ databases">
        <title>High-quality chromosome-scale genome assembly of Pensacola bahiagrass (Paspalum notatum Flugge var. saurae).</title>
        <authorList>
            <person name="Vega J.M."/>
            <person name="Podio M."/>
            <person name="Orjuela J."/>
            <person name="Siena L.A."/>
            <person name="Pessino S.C."/>
            <person name="Combes M.C."/>
            <person name="Mariac C."/>
            <person name="Albertini E."/>
            <person name="Pupilli F."/>
            <person name="Ortiz J.P.A."/>
            <person name="Leblanc O."/>
        </authorList>
    </citation>
    <scope>NUCLEOTIDE SEQUENCE [LARGE SCALE GENOMIC DNA]</scope>
    <source>
        <strain evidence="2">R1</strain>
        <tissue evidence="2">Leaf</tissue>
    </source>
</reference>
<dbReference type="SUPFAM" id="SSF56672">
    <property type="entry name" value="DNA/RNA polymerases"/>
    <property type="match status" value="1"/>
</dbReference>
<dbReference type="Proteomes" id="UP001341281">
    <property type="component" value="Chromosome 08"/>
</dbReference>
<dbReference type="PANTHER" id="PTHR33116">
    <property type="entry name" value="REVERSE TRANSCRIPTASE ZINC-BINDING DOMAIN-CONTAINING PROTEIN-RELATED-RELATED"/>
    <property type="match status" value="1"/>
</dbReference>
<sequence>MEGAIILHETLHELHTKKQNEVIFKIDFEKAYDKVSWDFLQQALRMKGFSSTWCSWVQAYVQGSNVSIKVNDQLGFFFQTKKGLRQGDPLSPLLFNVVADMLAIIVSRAKTNGQVKGVVPNLVEGGLSILQYADDTIIFLDHDMEQAKNMKLILCFEIFCFGQAKEHESYYSSLFGCKIGKFPFRYLGIPMHYKKLNNKDWKMIEERIEKRLSNWKEKLLSYGGRLVLLNSILSSLPIFMLSFFEVPKGVLKKIEYFRSRFFWQYDNHKKKYRLIKWPMVCQPKEQGGLGVQNLDIQNKCLLSKWFFKLCNEDGIWQ</sequence>
<dbReference type="AlphaFoldDB" id="A0AAQ3UIC2"/>
<dbReference type="Pfam" id="PF00078">
    <property type="entry name" value="RVT_1"/>
    <property type="match status" value="1"/>
</dbReference>
<organism evidence="2 3">
    <name type="scientific">Paspalum notatum var. saurae</name>
    <dbReference type="NCBI Taxonomy" id="547442"/>
    <lineage>
        <taxon>Eukaryota</taxon>
        <taxon>Viridiplantae</taxon>
        <taxon>Streptophyta</taxon>
        <taxon>Embryophyta</taxon>
        <taxon>Tracheophyta</taxon>
        <taxon>Spermatophyta</taxon>
        <taxon>Magnoliopsida</taxon>
        <taxon>Liliopsida</taxon>
        <taxon>Poales</taxon>
        <taxon>Poaceae</taxon>
        <taxon>PACMAD clade</taxon>
        <taxon>Panicoideae</taxon>
        <taxon>Andropogonodae</taxon>
        <taxon>Paspaleae</taxon>
        <taxon>Paspalinae</taxon>
        <taxon>Paspalum</taxon>
    </lineage>
</organism>
<evidence type="ECO:0000313" key="3">
    <source>
        <dbReference type="Proteomes" id="UP001341281"/>
    </source>
</evidence>
<dbReference type="PROSITE" id="PS50878">
    <property type="entry name" value="RT_POL"/>
    <property type="match status" value="1"/>
</dbReference>
<feature type="domain" description="Reverse transcriptase" evidence="1">
    <location>
        <begin position="1"/>
        <end position="191"/>
    </location>
</feature>
<dbReference type="PANTHER" id="PTHR33116:SF87">
    <property type="entry name" value="OS01G0158850 PROTEIN"/>
    <property type="match status" value="1"/>
</dbReference>
<proteinExistence type="predicted"/>
<protein>
    <recommendedName>
        <fullName evidence="1">Reverse transcriptase domain-containing protein</fullName>
    </recommendedName>
</protein>